<protein>
    <submittedName>
        <fullName evidence="1">Uncharacterized protein</fullName>
    </submittedName>
</protein>
<dbReference type="EMBL" id="CAJVCH010565996">
    <property type="protein sequence ID" value="CAG7832605.1"/>
    <property type="molecule type" value="Genomic_DNA"/>
</dbReference>
<sequence>WRFIKVLKQEQGLTELKITQLGAGMLPHPTRINYRECADRLLAKTSSYAGIAFKRTREMQPISENLNLQELLGNMGCTLPPDFCMADIDAVVLPQLENTGHLYSTNHENSVNETLIINYLLGVAS</sequence>
<feature type="non-terminal residue" evidence="1">
    <location>
        <position position="125"/>
    </location>
</feature>
<comment type="caution">
    <text evidence="1">The sequence shown here is derived from an EMBL/GenBank/DDBJ whole genome shotgun (WGS) entry which is preliminary data.</text>
</comment>
<name>A0A8J2PQK5_9HEXA</name>
<proteinExistence type="predicted"/>
<evidence type="ECO:0000313" key="1">
    <source>
        <dbReference type="EMBL" id="CAG7832605.1"/>
    </source>
</evidence>
<reference evidence="1" key="1">
    <citation type="submission" date="2021-06" db="EMBL/GenBank/DDBJ databases">
        <authorList>
            <person name="Hodson N. C."/>
            <person name="Mongue J. A."/>
            <person name="Jaron S. K."/>
        </authorList>
    </citation>
    <scope>NUCLEOTIDE SEQUENCE</scope>
</reference>
<accession>A0A8J2PQK5</accession>
<dbReference type="Proteomes" id="UP000708208">
    <property type="component" value="Unassembled WGS sequence"/>
</dbReference>
<organism evidence="1 2">
    <name type="scientific">Allacma fusca</name>
    <dbReference type="NCBI Taxonomy" id="39272"/>
    <lineage>
        <taxon>Eukaryota</taxon>
        <taxon>Metazoa</taxon>
        <taxon>Ecdysozoa</taxon>
        <taxon>Arthropoda</taxon>
        <taxon>Hexapoda</taxon>
        <taxon>Collembola</taxon>
        <taxon>Symphypleona</taxon>
        <taxon>Sminthuridae</taxon>
        <taxon>Allacma</taxon>
    </lineage>
</organism>
<dbReference type="AlphaFoldDB" id="A0A8J2PQK5"/>
<keyword evidence="2" id="KW-1185">Reference proteome</keyword>
<feature type="non-terminal residue" evidence="1">
    <location>
        <position position="1"/>
    </location>
</feature>
<evidence type="ECO:0000313" key="2">
    <source>
        <dbReference type="Proteomes" id="UP000708208"/>
    </source>
</evidence>
<gene>
    <name evidence="1" type="ORF">AFUS01_LOCUS42285</name>
</gene>